<evidence type="ECO:0000313" key="3">
    <source>
        <dbReference type="Proteomes" id="UP001184853"/>
    </source>
</evidence>
<keyword evidence="3" id="KW-1185">Reference proteome</keyword>
<dbReference type="EMBL" id="JAVDQS010000008">
    <property type="protein sequence ID" value="MDR6405924.1"/>
    <property type="molecule type" value="Genomic_DNA"/>
</dbReference>
<name>A0ABU1LGT9_9FLAO</name>
<feature type="region of interest" description="Disordered" evidence="1">
    <location>
        <begin position="28"/>
        <end position="68"/>
    </location>
</feature>
<reference evidence="2 3" key="1">
    <citation type="submission" date="2023-07" db="EMBL/GenBank/DDBJ databases">
        <title>Sorghum-associated microbial communities from plants grown in Nebraska, USA.</title>
        <authorList>
            <person name="Schachtman D."/>
        </authorList>
    </citation>
    <scope>NUCLEOTIDE SEQUENCE [LARGE SCALE GENOMIC DNA]</scope>
    <source>
        <strain evidence="2 3">DS1709</strain>
    </source>
</reference>
<feature type="compositionally biased region" description="Polar residues" evidence="1">
    <location>
        <begin position="45"/>
        <end position="60"/>
    </location>
</feature>
<organism evidence="2 3">
    <name type="scientific">Chryseobacterium geocarposphaerae</name>
    <dbReference type="NCBI Taxonomy" id="1416776"/>
    <lineage>
        <taxon>Bacteria</taxon>
        <taxon>Pseudomonadati</taxon>
        <taxon>Bacteroidota</taxon>
        <taxon>Flavobacteriia</taxon>
        <taxon>Flavobacteriales</taxon>
        <taxon>Weeksellaceae</taxon>
        <taxon>Chryseobacterium group</taxon>
        <taxon>Chryseobacterium</taxon>
    </lineage>
</organism>
<evidence type="ECO:0000313" key="2">
    <source>
        <dbReference type="EMBL" id="MDR6405924.1"/>
    </source>
</evidence>
<proteinExistence type="predicted"/>
<gene>
    <name evidence="2" type="ORF">J2781_002868</name>
</gene>
<evidence type="ECO:0000256" key="1">
    <source>
        <dbReference type="SAM" id="MobiDB-lite"/>
    </source>
</evidence>
<dbReference type="PROSITE" id="PS51257">
    <property type="entry name" value="PROKAR_LIPOPROTEIN"/>
    <property type="match status" value="1"/>
</dbReference>
<dbReference type="Proteomes" id="UP001184853">
    <property type="component" value="Unassembled WGS sequence"/>
</dbReference>
<dbReference type="RefSeq" id="WP_115982218.1">
    <property type="nucleotide sequence ID" value="NZ_JAVDQS010000008.1"/>
</dbReference>
<sequence length="170" mass="18503">MIKKNIIGLSFLAGLAVISCKKNETRTENKAVDSTGVSQPAKMDSNFSQKPDSVKTNPVGDNSHEQSVKKDSVAINSFDGKYVSSQGCEERRYSIELKNGDGKPAFKIFDKSKLIASGNASVGPDGTVLMGEIGAQITGNKMLIQNSGNNMNPYQHFDCSEKYLEFNKQK</sequence>
<comment type="caution">
    <text evidence="2">The sequence shown here is derived from an EMBL/GenBank/DDBJ whole genome shotgun (WGS) entry which is preliminary data.</text>
</comment>
<accession>A0ABU1LGT9</accession>
<evidence type="ECO:0008006" key="4">
    <source>
        <dbReference type="Google" id="ProtNLM"/>
    </source>
</evidence>
<protein>
    <recommendedName>
        <fullName evidence="4">Lipoprotein</fullName>
    </recommendedName>
</protein>